<dbReference type="InterPro" id="IPR027417">
    <property type="entry name" value="P-loop_NTPase"/>
</dbReference>
<dbReference type="Gene3D" id="1.20.1560.10">
    <property type="entry name" value="ABC transporter type 1, transmembrane domain"/>
    <property type="match status" value="1"/>
</dbReference>
<dbReference type="RefSeq" id="WP_221603463.1">
    <property type="nucleotide sequence ID" value="NZ_JAIGNU010000002.1"/>
</dbReference>
<keyword evidence="6 7" id="KW-0472">Membrane</keyword>
<dbReference type="InterPro" id="IPR036640">
    <property type="entry name" value="ABC1_TM_sf"/>
</dbReference>
<sequence>MRKRELRLILLLSGVVALADIVTIGALLPFLALISGDAGQSGHYLVRFALERLSHLAGPDRFAIASAAVVGSAIVAAAVKVVLYWLSQRFVFRTSQDLAAQVFANTLAQPYSYHLQKSGSELIATVNKVKSITIRTIAPVIQIVSHVITAMAVLVTLVAIQPFIALIALGGICAAYLAIAAFVTGALRHKSAQIAGLQARRVQTLQEALGSVRDVLLGRTQAHFVQRFRELDRTILDARAHASIIGMVPRYIVETAVILVIVGLTYYLASAGPGLTATIPVLGGMILGIQKLLPAVQASYSGWAGIRGDHHSLQDVIDKLKLPVDAAPPPAAPLPFDREIRFTGVAFAYPGRGRPALAGIDLTIAKGARIGIAGKSGGGKSTFADLVLGLLDPSAGRILVDGVALDADNLPAWRLRVGHVAQQPYLADSSIRENIAFCATPADVDEDRLARAVEGASLAAFIAELPEGLDTHVGEDGVRLSGGQKQRIGIARALYKQADVLVFDEATSALDSQTETEVVEAIRKIDPAVTILVIAHRSSTIAWCDRVLNFEDGRLVG</sequence>
<evidence type="ECO:0000259" key="8">
    <source>
        <dbReference type="PROSITE" id="PS50893"/>
    </source>
</evidence>
<dbReference type="Gene3D" id="3.40.50.300">
    <property type="entry name" value="P-loop containing nucleotide triphosphate hydrolases"/>
    <property type="match status" value="1"/>
</dbReference>
<dbReference type="PROSITE" id="PS00211">
    <property type="entry name" value="ABC_TRANSPORTER_1"/>
    <property type="match status" value="1"/>
</dbReference>
<dbReference type="Pfam" id="PF00005">
    <property type="entry name" value="ABC_tran"/>
    <property type="match status" value="1"/>
</dbReference>
<keyword evidence="2 7" id="KW-0812">Transmembrane</keyword>
<evidence type="ECO:0000313" key="11">
    <source>
        <dbReference type="Proteomes" id="UP000782554"/>
    </source>
</evidence>
<dbReference type="InterPro" id="IPR017871">
    <property type="entry name" value="ABC_transporter-like_CS"/>
</dbReference>
<feature type="transmembrane region" description="Helical" evidence="7">
    <location>
        <begin position="62"/>
        <end position="86"/>
    </location>
</feature>
<organism evidence="10 11">
    <name type="scientific">Qipengyuania mesophila</name>
    <dbReference type="NCBI Taxonomy" id="2867246"/>
    <lineage>
        <taxon>Bacteria</taxon>
        <taxon>Pseudomonadati</taxon>
        <taxon>Pseudomonadota</taxon>
        <taxon>Alphaproteobacteria</taxon>
        <taxon>Sphingomonadales</taxon>
        <taxon>Erythrobacteraceae</taxon>
        <taxon>Qipengyuania</taxon>
    </lineage>
</organism>
<comment type="subcellular location">
    <subcellularLocation>
        <location evidence="1">Cell membrane</location>
        <topology evidence="1">Multi-pass membrane protein</topology>
    </subcellularLocation>
</comment>
<dbReference type="InterPro" id="IPR003593">
    <property type="entry name" value="AAA+_ATPase"/>
</dbReference>
<name>A0ABS7JXD6_9SPHN</name>
<accession>A0ABS7JXD6</accession>
<dbReference type="Pfam" id="PF00664">
    <property type="entry name" value="ABC_membrane"/>
    <property type="match status" value="1"/>
</dbReference>
<keyword evidence="11" id="KW-1185">Reference proteome</keyword>
<dbReference type="SMART" id="SM00382">
    <property type="entry name" value="AAA"/>
    <property type="match status" value="1"/>
</dbReference>
<dbReference type="SUPFAM" id="SSF90123">
    <property type="entry name" value="ABC transporter transmembrane region"/>
    <property type="match status" value="1"/>
</dbReference>
<evidence type="ECO:0000259" key="9">
    <source>
        <dbReference type="PROSITE" id="PS50929"/>
    </source>
</evidence>
<feature type="transmembrane region" description="Helical" evidence="7">
    <location>
        <begin position="137"/>
        <end position="157"/>
    </location>
</feature>
<dbReference type="Proteomes" id="UP000782554">
    <property type="component" value="Unassembled WGS sequence"/>
</dbReference>
<feature type="transmembrane region" description="Helical" evidence="7">
    <location>
        <begin position="9"/>
        <end position="34"/>
    </location>
</feature>
<evidence type="ECO:0000256" key="6">
    <source>
        <dbReference type="ARBA" id="ARBA00023136"/>
    </source>
</evidence>
<dbReference type="PROSITE" id="PS50893">
    <property type="entry name" value="ABC_TRANSPORTER_2"/>
    <property type="match status" value="1"/>
</dbReference>
<dbReference type="PANTHER" id="PTHR24221:SF654">
    <property type="entry name" value="ATP-BINDING CASSETTE SUB-FAMILY B MEMBER 6"/>
    <property type="match status" value="1"/>
</dbReference>
<dbReference type="GO" id="GO:0005524">
    <property type="term" value="F:ATP binding"/>
    <property type="evidence" value="ECO:0007669"/>
    <property type="project" value="UniProtKB-KW"/>
</dbReference>
<proteinExistence type="predicted"/>
<evidence type="ECO:0000256" key="1">
    <source>
        <dbReference type="ARBA" id="ARBA00004651"/>
    </source>
</evidence>
<dbReference type="SUPFAM" id="SSF52540">
    <property type="entry name" value="P-loop containing nucleoside triphosphate hydrolases"/>
    <property type="match status" value="1"/>
</dbReference>
<dbReference type="InterPro" id="IPR011527">
    <property type="entry name" value="ABC1_TM_dom"/>
</dbReference>
<dbReference type="EMBL" id="JAIGNU010000002">
    <property type="protein sequence ID" value="MBX7502316.1"/>
    <property type="molecule type" value="Genomic_DNA"/>
</dbReference>
<evidence type="ECO:0000256" key="2">
    <source>
        <dbReference type="ARBA" id="ARBA00022692"/>
    </source>
</evidence>
<feature type="transmembrane region" description="Helical" evidence="7">
    <location>
        <begin position="163"/>
        <end position="187"/>
    </location>
</feature>
<reference evidence="10 11" key="1">
    <citation type="submission" date="2021-08" db="EMBL/GenBank/DDBJ databases">
        <title>Comparative Genomics Analysis of the Genus Qipengyuania Reveals Extensive Genetic Diversity and Metabolic Versatility, Including the Description of Fifteen Novel Species.</title>
        <authorList>
            <person name="Liu Y."/>
        </authorList>
    </citation>
    <scope>NUCLEOTIDE SEQUENCE [LARGE SCALE GENOMIC DNA]</scope>
    <source>
        <strain evidence="10 11">YG27</strain>
    </source>
</reference>
<keyword evidence="3" id="KW-0547">Nucleotide-binding</keyword>
<evidence type="ECO:0000256" key="7">
    <source>
        <dbReference type="SAM" id="Phobius"/>
    </source>
</evidence>
<evidence type="ECO:0000256" key="5">
    <source>
        <dbReference type="ARBA" id="ARBA00022989"/>
    </source>
</evidence>
<evidence type="ECO:0000313" key="10">
    <source>
        <dbReference type="EMBL" id="MBX7502316.1"/>
    </source>
</evidence>
<comment type="caution">
    <text evidence="10">The sequence shown here is derived from an EMBL/GenBank/DDBJ whole genome shotgun (WGS) entry which is preliminary data.</text>
</comment>
<feature type="domain" description="ABC transmembrane type-1" evidence="9">
    <location>
        <begin position="8"/>
        <end position="308"/>
    </location>
</feature>
<feature type="transmembrane region" description="Helical" evidence="7">
    <location>
        <begin position="251"/>
        <end position="269"/>
    </location>
</feature>
<evidence type="ECO:0000256" key="4">
    <source>
        <dbReference type="ARBA" id="ARBA00022840"/>
    </source>
</evidence>
<protein>
    <submittedName>
        <fullName evidence="10">ABC transporter ATP-binding protein/permease</fullName>
    </submittedName>
</protein>
<feature type="domain" description="ABC transporter" evidence="8">
    <location>
        <begin position="340"/>
        <end position="556"/>
    </location>
</feature>
<keyword evidence="4 10" id="KW-0067">ATP-binding</keyword>
<evidence type="ECO:0000256" key="3">
    <source>
        <dbReference type="ARBA" id="ARBA00022741"/>
    </source>
</evidence>
<dbReference type="InterPro" id="IPR003439">
    <property type="entry name" value="ABC_transporter-like_ATP-bd"/>
</dbReference>
<dbReference type="PANTHER" id="PTHR24221">
    <property type="entry name" value="ATP-BINDING CASSETTE SUB-FAMILY B"/>
    <property type="match status" value="1"/>
</dbReference>
<dbReference type="PROSITE" id="PS50929">
    <property type="entry name" value="ABC_TM1F"/>
    <property type="match status" value="1"/>
</dbReference>
<keyword evidence="5 7" id="KW-1133">Transmembrane helix</keyword>
<dbReference type="InterPro" id="IPR039421">
    <property type="entry name" value="Type_1_exporter"/>
</dbReference>
<gene>
    <name evidence="10" type="ORF">K3181_12765</name>
</gene>